<dbReference type="Gene3D" id="3.40.50.720">
    <property type="entry name" value="NAD(P)-binding Rossmann-like Domain"/>
    <property type="match status" value="1"/>
</dbReference>
<name>A0ABZ0TTG1_9SPHI</name>
<gene>
    <name evidence="1" type="ORF">SNE25_12155</name>
</gene>
<evidence type="ECO:0000313" key="2">
    <source>
        <dbReference type="Proteomes" id="UP001324380"/>
    </source>
</evidence>
<protein>
    <submittedName>
        <fullName evidence="1">SDR family oxidoreductase</fullName>
    </submittedName>
</protein>
<dbReference type="Proteomes" id="UP001324380">
    <property type="component" value="Chromosome"/>
</dbReference>
<dbReference type="InterPro" id="IPR036291">
    <property type="entry name" value="NAD(P)-bd_dom_sf"/>
</dbReference>
<keyword evidence="2" id="KW-1185">Reference proteome</keyword>
<dbReference type="RefSeq" id="WP_321565370.1">
    <property type="nucleotide sequence ID" value="NZ_CP139558.1"/>
</dbReference>
<organism evidence="1 2">
    <name type="scientific">Mucilaginibacter sabulilitoris</name>
    <dbReference type="NCBI Taxonomy" id="1173583"/>
    <lineage>
        <taxon>Bacteria</taxon>
        <taxon>Pseudomonadati</taxon>
        <taxon>Bacteroidota</taxon>
        <taxon>Sphingobacteriia</taxon>
        <taxon>Sphingobacteriales</taxon>
        <taxon>Sphingobacteriaceae</taxon>
        <taxon>Mucilaginibacter</taxon>
    </lineage>
</organism>
<dbReference type="SUPFAM" id="SSF51735">
    <property type="entry name" value="NAD(P)-binding Rossmann-fold domains"/>
    <property type="match status" value="1"/>
</dbReference>
<proteinExistence type="predicted"/>
<dbReference type="Pfam" id="PF13561">
    <property type="entry name" value="adh_short_C2"/>
    <property type="match status" value="1"/>
</dbReference>
<dbReference type="InterPro" id="IPR002347">
    <property type="entry name" value="SDR_fam"/>
</dbReference>
<dbReference type="EMBL" id="CP139558">
    <property type="protein sequence ID" value="WPU96271.1"/>
    <property type="molecule type" value="Genomic_DNA"/>
</dbReference>
<sequence length="70" mass="7621">MSQFDPFIAHVQKKIALSDEELTELIAAFTPVKRLGRPEEIAAAALYLASVDSAFMISAELLLDGSIRSL</sequence>
<accession>A0ABZ0TTG1</accession>
<reference evidence="1 2" key="1">
    <citation type="submission" date="2023-11" db="EMBL/GenBank/DDBJ databases">
        <title>Analysis of the Genomes of Mucilaginibacter gossypii cycad 4 and M. sabulilitoris SNA2: microbes with the potential for plant growth promotion.</title>
        <authorList>
            <person name="Hirsch A.M."/>
            <person name="Humm E."/>
            <person name="Rubbi M."/>
            <person name="Del Vecchio G."/>
            <person name="Ha S.M."/>
            <person name="Pellegrini M."/>
            <person name="Gunsalus R.P."/>
        </authorList>
    </citation>
    <scope>NUCLEOTIDE SEQUENCE [LARGE SCALE GENOMIC DNA]</scope>
    <source>
        <strain evidence="1 2">SNA2</strain>
    </source>
</reference>
<evidence type="ECO:0000313" key="1">
    <source>
        <dbReference type="EMBL" id="WPU96271.1"/>
    </source>
</evidence>